<evidence type="ECO:0000256" key="1">
    <source>
        <dbReference type="SAM" id="MobiDB-lite"/>
    </source>
</evidence>
<comment type="caution">
    <text evidence="3">The sequence shown here is derived from an EMBL/GenBank/DDBJ whole genome shotgun (WGS) entry which is preliminary data.</text>
</comment>
<name>A0A841FVM2_9ACTN</name>
<keyword evidence="4" id="KW-1185">Reference proteome</keyword>
<feature type="signal peptide" evidence="2">
    <location>
        <begin position="1"/>
        <end position="24"/>
    </location>
</feature>
<keyword evidence="2" id="KW-0732">Signal</keyword>
<feature type="compositionally biased region" description="Basic and acidic residues" evidence="1">
    <location>
        <begin position="50"/>
        <end position="62"/>
    </location>
</feature>
<dbReference type="RefSeq" id="WP_203686403.1">
    <property type="nucleotide sequence ID" value="NZ_BONT01000054.1"/>
</dbReference>
<reference evidence="3 4" key="1">
    <citation type="submission" date="2020-08" db="EMBL/GenBank/DDBJ databases">
        <title>Genomic Encyclopedia of Type Strains, Phase IV (KMG-IV): sequencing the most valuable type-strain genomes for metagenomic binning, comparative biology and taxonomic classification.</title>
        <authorList>
            <person name="Goeker M."/>
        </authorList>
    </citation>
    <scope>NUCLEOTIDE SEQUENCE [LARGE SCALE GENOMIC DNA]</scope>
    <source>
        <strain evidence="3 4">YIM 65646</strain>
    </source>
</reference>
<dbReference type="AlphaFoldDB" id="A0A841FVM2"/>
<organism evidence="3 4">
    <name type="scientific">Phytomonospora endophytica</name>
    <dbReference type="NCBI Taxonomy" id="714109"/>
    <lineage>
        <taxon>Bacteria</taxon>
        <taxon>Bacillati</taxon>
        <taxon>Actinomycetota</taxon>
        <taxon>Actinomycetes</taxon>
        <taxon>Micromonosporales</taxon>
        <taxon>Micromonosporaceae</taxon>
        <taxon>Phytomonospora</taxon>
    </lineage>
</organism>
<proteinExistence type="predicted"/>
<evidence type="ECO:0000313" key="4">
    <source>
        <dbReference type="Proteomes" id="UP000548476"/>
    </source>
</evidence>
<evidence type="ECO:0000313" key="3">
    <source>
        <dbReference type="EMBL" id="MBB6037582.1"/>
    </source>
</evidence>
<protein>
    <submittedName>
        <fullName evidence="3">Uncharacterized protein</fullName>
    </submittedName>
</protein>
<dbReference type="Proteomes" id="UP000548476">
    <property type="component" value="Unassembled WGS sequence"/>
</dbReference>
<dbReference type="EMBL" id="JACHGT010000013">
    <property type="protein sequence ID" value="MBB6037582.1"/>
    <property type="molecule type" value="Genomic_DNA"/>
</dbReference>
<evidence type="ECO:0000256" key="2">
    <source>
        <dbReference type="SAM" id="SignalP"/>
    </source>
</evidence>
<feature type="chain" id="PRO_5032572723" evidence="2">
    <location>
        <begin position="25"/>
        <end position="208"/>
    </location>
</feature>
<accession>A0A841FVM2</accession>
<feature type="region of interest" description="Disordered" evidence="1">
    <location>
        <begin position="40"/>
        <end position="62"/>
    </location>
</feature>
<gene>
    <name evidence="3" type="ORF">HNR73_005460</name>
</gene>
<sequence length="208" mass="21747">MGLLAMTGAIAFAALGLTSPAAYAANDVDAARALAEAAAAASAPAPSPAEKSETPAKKKSTELKPVAGLTKTQMRNAIAIIKAGQEAKLSGRAQIIALMTAMQESGLRNLASPVVPKSLKYDHEGTGSDHDSVGLFQQRASGSWGTIKEIMTPRTSALAFYDGLKGVDDWEDMGMGEAAQTVQVSAFPFAYDKHENVARKVVAAYYDN</sequence>